<dbReference type="AlphaFoldDB" id="A0A1S1HP91"/>
<evidence type="ECO:0000256" key="6">
    <source>
        <dbReference type="SAM" id="Phobius"/>
    </source>
</evidence>
<evidence type="ECO:0000256" key="4">
    <source>
        <dbReference type="ARBA" id="ARBA00022989"/>
    </source>
</evidence>
<dbReference type="EMBL" id="LVIE01000168">
    <property type="protein sequence ID" value="OHT23857.1"/>
    <property type="molecule type" value="Genomic_DNA"/>
</dbReference>
<proteinExistence type="predicted"/>
<sequence>MHDYGIWTIITPIVTILLAIFTRQVMLSLMLGILVGFTVIHDHNILLGVKGTVNGIIDTFASPGNTRTIIFIVMIGGIMRLVVVTGGVRALVQLLTNRTKLVKNRVATQLLAIVITSLIFIESSINQLVAGASTKNLARKYAVAPEKMSYIIQTACVSVCSSAVINGWGAVIMGLIGVQISQGLISGEPFDILIKSLGYNLMAWLSLASILFYVFSNVSWGPMKKAEMQYQADHSAGILSQHNLTDDEAEIIEHPNAHSVLNFFIPILSTVLMVPIALYITGDGDFSKGSGSTSVYWGVMFGTVVSFCWFIGRRLLNIDGFFKELFIGYANMLKISSIMILAFLMGNVSAELNTGAYIAEVTQGVMAPGFSIGFIFIISAIMSLATGTSWGTFAIMIPIGVQLGISVDMPVEYMIGAAISGSIFGDMTSPISADAIVASMATDCDHIEHIRTQMPYALVTASMVLAIYLYLGFSH</sequence>
<keyword evidence="4 6" id="KW-1133">Transmembrane helix</keyword>
<feature type="transmembrane region" description="Helical" evidence="6">
    <location>
        <begin position="364"/>
        <end position="384"/>
    </location>
</feature>
<gene>
    <name evidence="9" type="ORF">A3Q29_04025</name>
    <name evidence="8" type="ORF">RG298_000189</name>
</gene>
<reference evidence="8" key="2">
    <citation type="submission" date="2024-02" db="EMBL/GenBank/DDBJ databases">
        <authorList>
            <consortium name="Clinical and Environmental Microbiology Branch: Whole genome sequencing antimicrobial resistance pathogens in the healthcare setting"/>
        </authorList>
    </citation>
    <scope>NUCLEOTIDE SEQUENCE</scope>
    <source>
        <strain evidence="8">2021GO-0154</strain>
    </source>
</reference>
<dbReference type="PANTHER" id="PTHR43478:SF1">
    <property type="entry name" value="NA+_H+ ANTIPORTER NHAC-LIKE C-TERMINAL DOMAIN-CONTAINING PROTEIN"/>
    <property type="match status" value="1"/>
</dbReference>
<dbReference type="Pfam" id="PF03553">
    <property type="entry name" value="Na_H_antiporter"/>
    <property type="match status" value="1"/>
</dbReference>
<protein>
    <submittedName>
        <fullName evidence="9">Sodium:proton antiporter</fullName>
    </submittedName>
</protein>
<evidence type="ECO:0000259" key="7">
    <source>
        <dbReference type="Pfam" id="PF03553"/>
    </source>
</evidence>
<feature type="transmembrane region" description="Helical" evidence="6">
    <location>
        <begin position="6"/>
        <end position="22"/>
    </location>
</feature>
<keyword evidence="10" id="KW-1185">Reference proteome</keyword>
<evidence type="ECO:0000256" key="2">
    <source>
        <dbReference type="ARBA" id="ARBA00022475"/>
    </source>
</evidence>
<organism evidence="9 10">
    <name type="scientific">Providencia stuartii</name>
    <dbReference type="NCBI Taxonomy" id="588"/>
    <lineage>
        <taxon>Bacteria</taxon>
        <taxon>Pseudomonadati</taxon>
        <taxon>Pseudomonadota</taxon>
        <taxon>Gammaproteobacteria</taxon>
        <taxon>Enterobacterales</taxon>
        <taxon>Morganellaceae</taxon>
        <taxon>Providencia</taxon>
    </lineage>
</organism>
<evidence type="ECO:0000256" key="3">
    <source>
        <dbReference type="ARBA" id="ARBA00022692"/>
    </source>
</evidence>
<feature type="transmembrane region" description="Helical" evidence="6">
    <location>
        <begin position="150"/>
        <end position="176"/>
    </location>
</feature>
<evidence type="ECO:0000256" key="5">
    <source>
        <dbReference type="ARBA" id="ARBA00023136"/>
    </source>
</evidence>
<keyword evidence="2" id="KW-1003">Cell membrane</keyword>
<reference evidence="9 10" key="1">
    <citation type="submission" date="2016-03" db="EMBL/GenBank/DDBJ databases">
        <title>Genome sequence of Providencia stuartii strain, isolated from the salivary glands of larval Lucilia sericata.</title>
        <authorList>
            <person name="Yuan Y."/>
            <person name="Zhang Y."/>
            <person name="Fu S."/>
            <person name="Crippen T.L."/>
            <person name="Visi D."/>
            <person name="Benbow M.E."/>
            <person name="Allen M."/>
            <person name="Tomberlin J.K."/>
            <person name="Sze S.-H."/>
            <person name="Tarone A.M."/>
        </authorList>
    </citation>
    <scope>NUCLEOTIDE SEQUENCE [LARGE SCALE GENOMIC DNA]</scope>
    <source>
        <strain evidence="9 10">Crippen</strain>
    </source>
</reference>
<feature type="transmembrane region" description="Helical" evidence="6">
    <location>
        <begin position="263"/>
        <end position="282"/>
    </location>
</feature>
<feature type="transmembrane region" description="Helical" evidence="6">
    <location>
        <begin position="294"/>
        <end position="312"/>
    </location>
</feature>
<evidence type="ECO:0000313" key="10">
    <source>
        <dbReference type="Proteomes" id="UP000179588"/>
    </source>
</evidence>
<dbReference type="Proteomes" id="UP000179588">
    <property type="component" value="Unassembled WGS sequence"/>
</dbReference>
<keyword evidence="5 6" id="KW-0472">Membrane</keyword>
<dbReference type="EMBL" id="ABMABF030000001">
    <property type="protein sequence ID" value="EMJ5132525.1"/>
    <property type="molecule type" value="Genomic_DNA"/>
</dbReference>
<evidence type="ECO:0000313" key="8">
    <source>
        <dbReference type="EMBL" id="EMJ5132525.1"/>
    </source>
</evidence>
<dbReference type="PANTHER" id="PTHR43478">
    <property type="entry name" value="NA+/H+ ANTIPORTER-RELATED"/>
    <property type="match status" value="1"/>
</dbReference>
<feature type="transmembrane region" description="Helical" evidence="6">
    <location>
        <begin position="332"/>
        <end position="352"/>
    </location>
</feature>
<feature type="transmembrane region" description="Helical" evidence="6">
    <location>
        <begin position="29"/>
        <end position="49"/>
    </location>
</feature>
<accession>A0A1S1HP91</accession>
<dbReference type="InterPro" id="IPR018461">
    <property type="entry name" value="Na/H_Antiport_NhaC-like_C"/>
</dbReference>
<feature type="domain" description="Na+/H+ antiporter NhaC-like C-terminal" evidence="7">
    <location>
        <begin position="168"/>
        <end position="473"/>
    </location>
</feature>
<comment type="subcellular location">
    <subcellularLocation>
        <location evidence="1">Cell membrane</location>
        <topology evidence="1">Multi-pass membrane protein</topology>
    </subcellularLocation>
</comment>
<evidence type="ECO:0000313" key="9">
    <source>
        <dbReference type="EMBL" id="OHT23857.1"/>
    </source>
</evidence>
<dbReference type="RefSeq" id="WP_070927959.1">
    <property type="nucleotide sequence ID" value="NZ_JBALHY010000007.1"/>
</dbReference>
<dbReference type="GO" id="GO:0005886">
    <property type="term" value="C:plasma membrane"/>
    <property type="evidence" value="ECO:0007669"/>
    <property type="project" value="UniProtKB-SubCell"/>
</dbReference>
<feature type="transmembrane region" description="Helical" evidence="6">
    <location>
        <begin position="197"/>
        <end position="215"/>
    </location>
</feature>
<keyword evidence="3 6" id="KW-0812">Transmembrane</keyword>
<evidence type="ECO:0000256" key="1">
    <source>
        <dbReference type="ARBA" id="ARBA00004651"/>
    </source>
</evidence>
<feature type="transmembrane region" description="Helical" evidence="6">
    <location>
        <begin position="456"/>
        <end position="473"/>
    </location>
</feature>
<name>A0A1S1HP91_PROST</name>
<comment type="caution">
    <text evidence="9">The sequence shown here is derived from an EMBL/GenBank/DDBJ whole genome shotgun (WGS) entry which is preliminary data.</text>
</comment>
<dbReference type="OrthoDB" id="9762978at2"/>
<feature type="transmembrane region" description="Helical" evidence="6">
    <location>
        <begin position="69"/>
        <end position="90"/>
    </location>
</feature>